<dbReference type="InterPro" id="IPR004193">
    <property type="entry name" value="Glyco_hydro_13_N"/>
</dbReference>
<name>A0AA41R1I1_9BACT</name>
<accession>A0AA41R1I1</accession>
<keyword evidence="3" id="KW-1185">Reference proteome</keyword>
<sequence>MSIKRQYLKTRPVCKVTFMISVDPDRAGRNAHLVGDFNGWSAVAAPMKKLRNGAFSLTMDLEKGRQYEFRYLWDDGIWQNEAEADGTAPTPFAGCVNSVLVL</sequence>
<evidence type="ECO:0000313" key="2">
    <source>
        <dbReference type="EMBL" id="MCJ8499025.1"/>
    </source>
</evidence>
<comment type="caution">
    <text evidence="2">The sequence shown here is derived from an EMBL/GenBank/DDBJ whole genome shotgun (WGS) entry which is preliminary data.</text>
</comment>
<dbReference type="CDD" id="cd07184">
    <property type="entry name" value="E_set_Isoamylase_like_N"/>
    <property type="match status" value="1"/>
</dbReference>
<dbReference type="InterPro" id="IPR013783">
    <property type="entry name" value="Ig-like_fold"/>
</dbReference>
<organism evidence="2 3">
    <name type="scientific">Desulfatitalea alkaliphila</name>
    <dbReference type="NCBI Taxonomy" id="2929485"/>
    <lineage>
        <taxon>Bacteria</taxon>
        <taxon>Pseudomonadati</taxon>
        <taxon>Thermodesulfobacteriota</taxon>
        <taxon>Desulfobacteria</taxon>
        <taxon>Desulfobacterales</taxon>
        <taxon>Desulfosarcinaceae</taxon>
        <taxon>Desulfatitalea</taxon>
    </lineage>
</organism>
<dbReference type="Pfam" id="PF02922">
    <property type="entry name" value="CBM_48"/>
    <property type="match status" value="1"/>
</dbReference>
<dbReference type="Gene3D" id="2.60.40.10">
    <property type="entry name" value="Immunoglobulins"/>
    <property type="match status" value="1"/>
</dbReference>
<dbReference type="RefSeq" id="WP_246902065.1">
    <property type="nucleotide sequence ID" value="NZ_JALJRB010000001.1"/>
</dbReference>
<evidence type="ECO:0000313" key="3">
    <source>
        <dbReference type="Proteomes" id="UP001165427"/>
    </source>
</evidence>
<dbReference type="GO" id="GO:0004553">
    <property type="term" value="F:hydrolase activity, hydrolyzing O-glycosyl compounds"/>
    <property type="evidence" value="ECO:0007669"/>
    <property type="project" value="InterPro"/>
</dbReference>
<dbReference type="Proteomes" id="UP001165427">
    <property type="component" value="Unassembled WGS sequence"/>
</dbReference>
<reference evidence="2" key="1">
    <citation type="submission" date="2022-04" db="EMBL/GenBank/DDBJ databases">
        <title>Desulfatitalea alkaliphila sp. nov., a novel anaerobic sulfate-reducing bacterium isolated from terrestrial mud volcano, Taman Peninsula, Russia.</title>
        <authorList>
            <person name="Khomyakova M.A."/>
            <person name="Merkel A.Y."/>
            <person name="Slobodkin A.I."/>
        </authorList>
    </citation>
    <scope>NUCLEOTIDE SEQUENCE</scope>
    <source>
        <strain evidence="2">M08but</strain>
    </source>
</reference>
<protein>
    <submittedName>
        <fullName evidence="2">Isoamylase early set domain-containing protein</fullName>
    </submittedName>
</protein>
<gene>
    <name evidence="2" type="ORF">MRX98_00450</name>
</gene>
<proteinExistence type="predicted"/>
<dbReference type="SUPFAM" id="SSF81296">
    <property type="entry name" value="E set domains"/>
    <property type="match status" value="1"/>
</dbReference>
<dbReference type="AlphaFoldDB" id="A0AA41R1I1"/>
<evidence type="ECO:0000259" key="1">
    <source>
        <dbReference type="Pfam" id="PF02922"/>
    </source>
</evidence>
<dbReference type="InterPro" id="IPR014756">
    <property type="entry name" value="Ig_E-set"/>
</dbReference>
<feature type="domain" description="Glycoside hydrolase family 13 N-terminal" evidence="1">
    <location>
        <begin position="29"/>
        <end position="74"/>
    </location>
</feature>
<dbReference type="EMBL" id="JALJRB010000001">
    <property type="protein sequence ID" value="MCJ8499025.1"/>
    <property type="molecule type" value="Genomic_DNA"/>
</dbReference>
<dbReference type="GO" id="GO:0005975">
    <property type="term" value="P:carbohydrate metabolic process"/>
    <property type="evidence" value="ECO:0007669"/>
    <property type="project" value="InterPro"/>
</dbReference>